<dbReference type="AlphaFoldDB" id="U2NS59"/>
<proteinExistence type="predicted"/>
<dbReference type="eggNOG" id="ENOG5032ZPD">
    <property type="taxonomic scope" value="Bacteria"/>
</dbReference>
<dbReference type="HOGENOM" id="CLU_167453_0_0_9"/>
<gene>
    <name evidence="1" type="ORF">CINTURNW_1039</name>
</gene>
<sequence>MDIEKLLINGIEMPAPKDFDVGILDLDSEKSKRNLRGRMHRDVIATKRKIKCEWGPLTSAEILTILREVIKKEFDVTYLDPLGSITLSMHTSERNTPKQSFGSGMWKGLSFNLIEN</sequence>
<comment type="caution">
    <text evidence="1">The sequence shown here is derived from an EMBL/GenBank/DDBJ whole genome shotgun (WGS) entry which is preliminary data.</text>
</comment>
<dbReference type="Proteomes" id="UP000016721">
    <property type="component" value="Unassembled WGS sequence"/>
</dbReference>
<dbReference type="STRING" id="1294142.CINTURNW_1039"/>
<name>U2NS59_9CLOT</name>
<keyword evidence="2" id="KW-1185">Reference proteome</keyword>
<dbReference type="OrthoDB" id="1767129at2"/>
<dbReference type="PATRIC" id="fig|1294142.3.peg.1039"/>
<evidence type="ECO:0000313" key="1">
    <source>
        <dbReference type="EMBL" id="ERK31691.1"/>
    </source>
</evidence>
<dbReference type="RefSeq" id="WP_021801072.1">
    <property type="nucleotide sequence ID" value="NZ_KI273145.1"/>
</dbReference>
<reference evidence="1 2" key="1">
    <citation type="journal article" date="2013" name="Genome Announc.">
        <title>Draft Genome Sequence of the Hydrogen- and Ethanol-Producing Bacterium Clostridium intestinale Strain URNW.</title>
        <authorList>
            <person name="Lal S."/>
            <person name="Ramachandran U."/>
            <person name="Zhang X."/>
            <person name="Sparling R."/>
            <person name="Levin D.B."/>
        </authorList>
    </citation>
    <scope>NUCLEOTIDE SEQUENCE [LARGE SCALE GENOMIC DNA]</scope>
    <source>
        <strain evidence="1 2">URNW</strain>
    </source>
</reference>
<evidence type="ECO:0000313" key="2">
    <source>
        <dbReference type="Proteomes" id="UP000016721"/>
    </source>
</evidence>
<evidence type="ECO:0008006" key="3">
    <source>
        <dbReference type="Google" id="ProtNLM"/>
    </source>
</evidence>
<organism evidence="1 2">
    <name type="scientific">Clostridium intestinale URNW</name>
    <dbReference type="NCBI Taxonomy" id="1294142"/>
    <lineage>
        <taxon>Bacteria</taxon>
        <taxon>Bacillati</taxon>
        <taxon>Bacillota</taxon>
        <taxon>Clostridia</taxon>
        <taxon>Eubacteriales</taxon>
        <taxon>Clostridiaceae</taxon>
        <taxon>Clostridium</taxon>
    </lineage>
</organism>
<protein>
    <recommendedName>
        <fullName evidence="3">Phage protein</fullName>
    </recommendedName>
</protein>
<accession>U2NS59</accession>
<dbReference type="EMBL" id="APJA01000009">
    <property type="protein sequence ID" value="ERK31691.1"/>
    <property type="molecule type" value="Genomic_DNA"/>
</dbReference>